<dbReference type="AGR" id="WB:WBGene00020307"/>
<dbReference type="RefSeq" id="NP_493840.1">
    <property type="nucleotide sequence ID" value="NM_061439.5"/>
</dbReference>
<dbReference type="Bgee" id="WBGene00020307">
    <property type="expression patterns" value="Expressed in embryo and 4 other cell types or tissues"/>
</dbReference>
<evidence type="ECO:0000313" key="7">
    <source>
        <dbReference type="Proteomes" id="UP000001940"/>
    </source>
</evidence>
<dbReference type="GeneID" id="173469"/>
<dbReference type="InParanoid" id="O16723"/>
<dbReference type="OMA" id="QRFAEFW"/>
<organism evidence="6 7">
    <name type="scientific">Caenorhabditis elegans</name>
    <dbReference type="NCBI Taxonomy" id="6239"/>
    <lineage>
        <taxon>Eukaryota</taxon>
        <taxon>Metazoa</taxon>
        <taxon>Ecdysozoa</taxon>
        <taxon>Nematoda</taxon>
        <taxon>Chromadorea</taxon>
        <taxon>Rhabditida</taxon>
        <taxon>Rhabditina</taxon>
        <taxon>Rhabditomorpha</taxon>
        <taxon>Rhabditoidea</taxon>
        <taxon>Rhabditidae</taxon>
        <taxon>Peloderinae</taxon>
        <taxon>Caenorhabditis</taxon>
    </lineage>
</organism>
<dbReference type="InterPro" id="IPR009644">
    <property type="entry name" value="FKTN/MNN4/W02B3.4-1"/>
</dbReference>
<keyword evidence="7" id="KW-1185">Reference proteome</keyword>
<dbReference type="HOGENOM" id="CLU_041832_0_0_1"/>
<dbReference type="WormBase" id="T07D3.4a">
    <property type="protein sequence ID" value="CE13361"/>
    <property type="gene ID" value="WBGene00020307"/>
</dbReference>
<keyword evidence="3" id="KW-1133">Transmembrane helix</keyword>
<evidence type="ECO:0000256" key="3">
    <source>
        <dbReference type="ARBA" id="ARBA00022989"/>
    </source>
</evidence>
<dbReference type="AlphaFoldDB" id="O16723"/>
<sequence>MLMIFRRRRYTIFLFLLILVLILYICSRKPRKPKYGRFAGLQNETLLPNSARVPIYHTNCISILNQMKLPVPFLIIDIDFLKMLDKNYCKWSSDEVLKVAVNSKYSPINYSNSKLDIIFYENDSAKDYLDLKSEVRRLIPKKFQTHWVENIEIPTNIKQFTEFWKRSKFIDCLKLEVPRDKSYVFMPAEPAVEELAQLRDELIEFDMYPFLNGGTFLGWYRECSIIPHTTDMDLSVFAKDYNPIYVELLHSYWNPSSFEVWRMLGMVEDSFEITIQTKKWFEYPIDLFLMYEGIENGKLTHHWVGGIATDGTKYKFTYPIYDPWCAADLHGHIFWVSCNPLEKILAEYGEDWKKDHLSSEYRWNYSQKNVQTNGKYTAEQMKMLYRKATIGFRAVHRALNSFISRIPIL</sequence>
<evidence type="ECO:0000259" key="5">
    <source>
        <dbReference type="Pfam" id="PF24413"/>
    </source>
</evidence>
<name>O16723_CAEEL</name>
<reference evidence="6 7" key="1">
    <citation type="journal article" date="1998" name="Science">
        <title>Genome sequence of the nematode C. elegans: a platform for investigating biology.</title>
        <authorList>
            <consortium name="The C. elegans sequencing consortium"/>
            <person name="Sulson J.E."/>
            <person name="Waterston R."/>
        </authorList>
    </citation>
    <scope>NUCLEOTIDE SEQUENCE [LARGE SCALE GENOMIC DNA]</scope>
    <source>
        <strain evidence="6 7">Bristol N2</strain>
    </source>
</reference>
<comment type="subcellular location">
    <subcellularLocation>
        <location evidence="1">Membrane</location>
        <topology evidence="1">Single-pass membrane protein</topology>
    </subcellularLocation>
</comment>
<dbReference type="STRING" id="6239.T07D3.4a.1"/>
<dbReference type="PANTHER" id="PTHR15407">
    <property type="entry name" value="FUKUTIN-RELATED"/>
    <property type="match status" value="1"/>
</dbReference>
<dbReference type="PaxDb" id="6239-T07D3.4"/>
<dbReference type="eggNOG" id="ENOG502QUDN">
    <property type="taxonomic scope" value="Eukaryota"/>
</dbReference>
<dbReference type="ExpressionAtlas" id="O16723">
    <property type="expression patterns" value="baseline and differential"/>
</dbReference>
<dbReference type="CTD" id="173469"/>
<keyword evidence="2" id="KW-0812">Transmembrane</keyword>
<dbReference type="OrthoDB" id="444255at2759"/>
<evidence type="ECO:0000313" key="6">
    <source>
        <dbReference type="EMBL" id="CCD73269.1"/>
    </source>
</evidence>
<proteinExistence type="predicted"/>
<dbReference type="UCSC" id="T07D3.4">
    <property type="organism name" value="c. elegans"/>
</dbReference>
<dbReference type="EMBL" id="BX284602">
    <property type="protein sequence ID" value="CCD73269.1"/>
    <property type="molecule type" value="Genomic_DNA"/>
</dbReference>
<evidence type="ECO:0000256" key="2">
    <source>
        <dbReference type="ARBA" id="ARBA00022692"/>
    </source>
</evidence>
<dbReference type="InterPro" id="IPR057641">
    <property type="entry name" value="W02B3_4_N"/>
</dbReference>
<evidence type="ECO:0000256" key="4">
    <source>
        <dbReference type="ARBA" id="ARBA00023136"/>
    </source>
</evidence>
<dbReference type="Pfam" id="PF24413">
    <property type="entry name" value="W02B3_4_N"/>
    <property type="match status" value="1"/>
</dbReference>
<dbReference type="GO" id="GO:0016020">
    <property type="term" value="C:membrane"/>
    <property type="evidence" value="ECO:0007669"/>
    <property type="project" value="UniProtKB-SubCell"/>
</dbReference>
<feature type="domain" description="W02B3.4-like N-terminal" evidence="5">
    <location>
        <begin position="59"/>
        <end position="171"/>
    </location>
</feature>
<evidence type="ECO:0000313" key="8">
    <source>
        <dbReference type="WormBase" id="T07D3.4a"/>
    </source>
</evidence>
<dbReference type="PIR" id="T32082">
    <property type="entry name" value="T32082"/>
</dbReference>
<keyword evidence="4" id="KW-0472">Membrane</keyword>
<dbReference type="PANTHER" id="PTHR15407:SF41">
    <property type="entry name" value="FUKUTIN"/>
    <property type="match status" value="1"/>
</dbReference>
<dbReference type="FunCoup" id="O16723">
    <property type="interactions" value="1288"/>
</dbReference>
<protein>
    <submittedName>
        <fullName evidence="6">Fukutin</fullName>
    </submittedName>
</protein>
<dbReference type="PhylomeDB" id="O16723"/>
<evidence type="ECO:0000256" key="1">
    <source>
        <dbReference type="ARBA" id="ARBA00004167"/>
    </source>
</evidence>
<accession>O16723</accession>
<gene>
    <name evidence="6" type="ORF">CELE_T07D3.4</name>
    <name evidence="6 8" type="ORF">T07D3.4</name>
</gene>
<dbReference type="Proteomes" id="UP000001940">
    <property type="component" value="Chromosome II"/>
</dbReference>